<dbReference type="RefSeq" id="WP_173273938.1">
    <property type="nucleotide sequence ID" value="NZ_AP021889.1"/>
</dbReference>
<dbReference type="KEGG" id="tse:THMIRHAS_22540"/>
<keyword evidence="1 3" id="KW-0472">Membrane</keyword>
<dbReference type="NCBIfam" id="TIGR00278">
    <property type="entry name" value="membrane protein insertion efficiency factor YidD"/>
    <property type="match status" value="1"/>
</dbReference>
<dbReference type="Proteomes" id="UP000501726">
    <property type="component" value="Chromosome"/>
</dbReference>
<evidence type="ECO:0000256" key="2">
    <source>
        <dbReference type="SAM" id="MobiDB-lite"/>
    </source>
</evidence>
<evidence type="ECO:0000313" key="4">
    <source>
        <dbReference type="EMBL" id="BBP46881.1"/>
    </source>
</evidence>
<dbReference type="InterPro" id="IPR002696">
    <property type="entry name" value="Membr_insert_effic_factor_YidD"/>
</dbReference>
<protein>
    <recommendedName>
        <fullName evidence="1">Putative membrane protein insertion efficiency factor</fullName>
    </recommendedName>
</protein>
<feature type="transmembrane region" description="Helical" evidence="3">
    <location>
        <begin position="7"/>
        <end position="27"/>
    </location>
</feature>
<proteinExistence type="inferred from homology"/>
<evidence type="ECO:0000313" key="5">
    <source>
        <dbReference type="Proteomes" id="UP000501726"/>
    </source>
</evidence>
<feature type="compositionally biased region" description="Polar residues" evidence="2">
    <location>
        <begin position="95"/>
        <end position="107"/>
    </location>
</feature>
<sequence length="107" mass="12268">MQRWNPLYWLFYLIIRFYQLFISPLLGPRCRFYPSCSHYTIEALQTHGVLKGSWLALKRISRCHPGNPGGIDFVPPCDCQNNKETTADKVPEKTPSASVNKTPQTPD</sequence>
<dbReference type="AlphaFoldDB" id="A0A6F8PXM5"/>
<dbReference type="EMBL" id="AP021889">
    <property type="protein sequence ID" value="BBP46881.1"/>
    <property type="molecule type" value="Genomic_DNA"/>
</dbReference>
<reference evidence="5" key="1">
    <citation type="submission" date="2019-11" db="EMBL/GenBank/DDBJ databases">
        <title>Isolation and characterization of two novel species in the genus Thiomicrorhabdus.</title>
        <authorList>
            <person name="Mochizuki J."/>
            <person name="Kojima H."/>
            <person name="Fukui M."/>
        </authorList>
    </citation>
    <scope>NUCLEOTIDE SEQUENCE [LARGE SCALE GENOMIC DNA]</scope>
    <source>
        <strain evidence="5">aks77</strain>
    </source>
</reference>
<accession>A0A6F8PXM5</accession>
<feature type="region of interest" description="Disordered" evidence="2">
    <location>
        <begin position="84"/>
        <end position="107"/>
    </location>
</feature>
<dbReference type="HAMAP" id="MF_00386">
    <property type="entry name" value="UPF0161_YidD"/>
    <property type="match status" value="1"/>
</dbReference>
<keyword evidence="3" id="KW-1133">Transmembrane helix</keyword>
<comment type="function">
    <text evidence="1">Could be involved in insertion of integral membrane proteins into the membrane.</text>
</comment>
<dbReference type="Pfam" id="PF01809">
    <property type="entry name" value="YidD"/>
    <property type="match status" value="1"/>
</dbReference>
<keyword evidence="5" id="KW-1185">Reference proteome</keyword>
<dbReference type="PANTHER" id="PTHR33383">
    <property type="entry name" value="MEMBRANE PROTEIN INSERTION EFFICIENCY FACTOR-RELATED"/>
    <property type="match status" value="1"/>
</dbReference>
<evidence type="ECO:0000256" key="1">
    <source>
        <dbReference type="HAMAP-Rule" id="MF_00386"/>
    </source>
</evidence>
<keyword evidence="3" id="KW-0812">Transmembrane</keyword>
<organism evidence="4 5">
    <name type="scientific">Thiosulfatimonas sediminis</name>
    <dbReference type="NCBI Taxonomy" id="2675054"/>
    <lineage>
        <taxon>Bacteria</taxon>
        <taxon>Pseudomonadati</taxon>
        <taxon>Pseudomonadota</taxon>
        <taxon>Gammaproteobacteria</taxon>
        <taxon>Thiotrichales</taxon>
        <taxon>Piscirickettsiaceae</taxon>
        <taxon>Thiosulfatimonas</taxon>
    </lineage>
</organism>
<dbReference type="GO" id="GO:0005886">
    <property type="term" value="C:plasma membrane"/>
    <property type="evidence" value="ECO:0007669"/>
    <property type="project" value="UniProtKB-SubCell"/>
</dbReference>
<comment type="subcellular location">
    <subcellularLocation>
        <location evidence="1">Cell membrane</location>
        <topology evidence="1">Peripheral membrane protein</topology>
        <orientation evidence="1">Cytoplasmic side</orientation>
    </subcellularLocation>
</comment>
<comment type="similarity">
    <text evidence="1">Belongs to the UPF0161 family.</text>
</comment>
<evidence type="ECO:0000256" key="3">
    <source>
        <dbReference type="SAM" id="Phobius"/>
    </source>
</evidence>
<name>A0A6F8PXM5_9GAMM</name>
<gene>
    <name evidence="4" type="ORF">THMIRHAS_22540</name>
</gene>
<dbReference type="SMART" id="SM01234">
    <property type="entry name" value="Haemolytic"/>
    <property type="match status" value="1"/>
</dbReference>
<keyword evidence="1" id="KW-1003">Cell membrane</keyword>
<dbReference type="PANTHER" id="PTHR33383:SF1">
    <property type="entry name" value="MEMBRANE PROTEIN INSERTION EFFICIENCY FACTOR-RELATED"/>
    <property type="match status" value="1"/>
</dbReference>